<keyword evidence="3" id="KW-1185">Reference proteome</keyword>
<feature type="compositionally biased region" description="Basic and acidic residues" evidence="1">
    <location>
        <begin position="139"/>
        <end position="156"/>
    </location>
</feature>
<dbReference type="Proteomes" id="UP000246464">
    <property type="component" value="Chromosome 9"/>
</dbReference>
<proteinExistence type="predicted"/>
<feature type="region of interest" description="Disordered" evidence="1">
    <location>
        <begin position="124"/>
        <end position="156"/>
    </location>
</feature>
<organism evidence="2 3">
    <name type="scientific">Scophthalmus maximus</name>
    <name type="common">Turbot</name>
    <name type="synonym">Psetta maxima</name>
    <dbReference type="NCBI Taxonomy" id="52904"/>
    <lineage>
        <taxon>Eukaryota</taxon>
        <taxon>Metazoa</taxon>
        <taxon>Chordata</taxon>
        <taxon>Craniata</taxon>
        <taxon>Vertebrata</taxon>
        <taxon>Euteleostomi</taxon>
        <taxon>Actinopterygii</taxon>
        <taxon>Neopterygii</taxon>
        <taxon>Teleostei</taxon>
        <taxon>Neoteleostei</taxon>
        <taxon>Acanthomorphata</taxon>
        <taxon>Carangaria</taxon>
        <taxon>Pleuronectiformes</taxon>
        <taxon>Pleuronectoidei</taxon>
        <taxon>Scophthalmidae</taxon>
        <taxon>Scophthalmus</taxon>
    </lineage>
</organism>
<dbReference type="EMBL" id="CP026251">
    <property type="protein sequence ID" value="AWP07666.1"/>
    <property type="molecule type" value="Genomic_DNA"/>
</dbReference>
<feature type="region of interest" description="Disordered" evidence="1">
    <location>
        <begin position="1"/>
        <end position="79"/>
    </location>
</feature>
<protein>
    <submittedName>
        <fullName evidence="2">Uncharacterized protein</fullName>
    </submittedName>
</protein>
<evidence type="ECO:0000313" key="3">
    <source>
        <dbReference type="Proteomes" id="UP000246464"/>
    </source>
</evidence>
<feature type="compositionally biased region" description="Basic and acidic residues" evidence="1">
    <location>
        <begin position="43"/>
        <end position="53"/>
    </location>
</feature>
<sequence length="156" mass="16905">MKTYGGGPPGGGPPSGGQMQEVDNGLEKISPADLSPVPRPRGHFKEGHVRDWARGPQETGPGSSTSPTRAPRLLPSETTEPLFLVRSESLVSIREDGPVTRPSDQTAVLHGARFKNNPDKLIKRRTADRASASRWLVLPEKKPSPRVRESETVASR</sequence>
<reference evidence="2 3" key="1">
    <citation type="submission" date="2017-12" db="EMBL/GenBank/DDBJ databases">
        <title>Integrating genomic resources of turbot (Scophthalmus maximus) in depth evaluation of genetic and physical mapping variation across individuals.</title>
        <authorList>
            <person name="Martinez P."/>
        </authorList>
    </citation>
    <scope>NUCLEOTIDE SEQUENCE [LARGE SCALE GENOMIC DNA]</scope>
</reference>
<feature type="compositionally biased region" description="Gly residues" evidence="1">
    <location>
        <begin position="1"/>
        <end position="15"/>
    </location>
</feature>
<evidence type="ECO:0000313" key="2">
    <source>
        <dbReference type="EMBL" id="AWP07666.1"/>
    </source>
</evidence>
<dbReference type="AlphaFoldDB" id="A0A2U9BWB8"/>
<name>A0A2U9BWB8_SCOMX</name>
<gene>
    <name evidence="2" type="ORF">SMAX5B_019354</name>
</gene>
<accession>A0A2U9BWB8</accession>
<evidence type="ECO:0000256" key="1">
    <source>
        <dbReference type="SAM" id="MobiDB-lite"/>
    </source>
</evidence>